<reference evidence="2" key="2">
    <citation type="journal article" date="2022" name="Sci. Rep.">
        <title>In silico prediction of the enzymes involved in the degradation of the herbicide molinate by Gulosibacter molinativorax ON4T.</title>
        <authorList>
            <person name="Lopes A.R."/>
            <person name="Bunin E."/>
            <person name="Viana A.T."/>
            <person name="Froufe H."/>
            <person name="Munoz-Merida A."/>
            <person name="Pinho D."/>
            <person name="Figueiredo J."/>
            <person name="Barroso C."/>
            <person name="Vaz-Moreira I."/>
            <person name="Bellanger X."/>
            <person name="Egas C."/>
            <person name="Nunes O.C."/>
        </authorList>
    </citation>
    <scope>NUCLEOTIDE SEQUENCE</scope>
    <source>
        <strain evidence="2">ON4</strain>
    </source>
</reference>
<feature type="domain" description="Alpha-L-glutamate ligase-related protein ATP-grasp" evidence="1">
    <location>
        <begin position="181"/>
        <end position="321"/>
    </location>
</feature>
<keyword evidence="2" id="KW-0969">Cilium</keyword>
<keyword evidence="2" id="KW-0282">Flagellum</keyword>
<sequence>MDGAHLVSTTNWIGARLEFLTRRLRGFKPDNFIERVNAVSEQHNKPKPVIAFDMLWSAAFKDTAFQDYVDWDYAMLTKNERKTFMTHPLSNHLAVQFNQEGHREIFQDKIDFNRKFDKYLRRAWADIRELDDDQLRAFLEPFDAIIGKVPFSNSGHGVSRYEKSEWQDIAAFRKRLEEAGELLLEEQIQQHVDLAAVCPGTANTTRVTAFFDGKDVHIITMAQKFGRGQVSDQQTFGGFYTMLDLDGHALSRGYDSHDNVYETHPESGASIVDFQLPDVDKLKEMVDEVARVVPEVPYVGWDYVMGPDGPILVEGNWGVGVYENKPSVTGVRHGNRARFRRFMNF</sequence>
<dbReference type="EMBL" id="PXVD01000003">
    <property type="protein sequence ID" value="MDJ1370158.1"/>
    <property type="molecule type" value="Genomic_DNA"/>
</dbReference>
<comment type="caution">
    <text evidence="2">The sequence shown here is derived from an EMBL/GenBank/DDBJ whole genome shotgun (WGS) entry which is preliminary data.</text>
</comment>
<dbReference type="Pfam" id="PF14397">
    <property type="entry name" value="ATPgrasp_ST"/>
    <property type="match status" value="1"/>
</dbReference>
<keyword evidence="3" id="KW-1185">Reference proteome</keyword>
<evidence type="ECO:0000313" key="2">
    <source>
        <dbReference type="EMBL" id="MDJ1370158.1"/>
    </source>
</evidence>
<evidence type="ECO:0000259" key="1">
    <source>
        <dbReference type="Pfam" id="PF14397"/>
    </source>
</evidence>
<keyword evidence="2" id="KW-0966">Cell projection</keyword>
<dbReference type="SUPFAM" id="SSF56059">
    <property type="entry name" value="Glutathione synthetase ATP-binding domain-like"/>
    <property type="match status" value="1"/>
</dbReference>
<gene>
    <name evidence="2" type="ORF">C7K25_02020</name>
</gene>
<proteinExistence type="predicted"/>
<name>A0ABT7C4N0_9MICO</name>
<organism evidence="2 3">
    <name type="scientific">Gulosibacter molinativorax</name>
    <dbReference type="NCBI Taxonomy" id="256821"/>
    <lineage>
        <taxon>Bacteria</taxon>
        <taxon>Bacillati</taxon>
        <taxon>Actinomycetota</taxon>
        <taxon>Actinomycetes</taxon>
        <taxon>Micrococcales</taxon>
        <taxon>Microbacteriaceae</taxon>
        <taxon>Gulosibacter</taxon>
    </lineage>
</organism>
<accession>A0ABT7C4N0</accession>
<dbReference type="Proteomes" id="UP001170379">
    <property type="component" value="Unassembled WGS sequence"/>
</dbReference>
<protein>
    <submittedName>
        <fullName evidence="2">Flagellar biosynthesis protein</fullName>
    </submittedName>
</protein>
<dbReference type="InterPro" id="IPR039523">
    <property type="entry name" value="RimK-rel_E_lig_ATP-grasp"/>
</dbReference>
<evidence type="ECO:0000313" key="3">
    <source>
        <dbReference type="Proteomes" id="UP001170379"/>
    </source>
</evidence>
<reference evidence="2" key="1">
    <citation type="submission" date="2018-03" db="EMBL/GenBank/DDBJ databases">
        <authorList>
            <person name="Nunes O.C."/>
            <person name="Lopes A.R."/>
            <person name="Froufe H."/>
            <person name="Munoz-Merida A."/>
            <person name="Barroso C."/>
            <person name="Egas C."/>
        </authorList>
    </citation>
    <scope>NUCLEOTIDE SEQUENCE</scope>
    <source>
        <strain evidence="2">ON4</strain>
    </source>
</reference>